<dbReference type="SUPFAM" id="SSF52058">
    <property type="entry name" value="L domain-like"/>
    <property type="match status" value="1"/>
</dbReference>
<dbReference type="CDD" id="cd09523">
    <property type="entry name" value="SAM_TAL"/>
    <property type="match status" value="1"/>
</dbReference>
<dbReference type="PROSITE" id="PS50105">
    <property type="entry name" value="SAM_DOMAIN"/>
    <property type="match status" value="1"/>
</dbReference>
<dbReference type="Proteomes" id="UP000472268">
    <property type="component" value="Chromosome 13"/>
</dbReference>
<dbReference type="PANTHER" id="PTHR48051">
    <property type="match status" value="1"/>
</dbReference>
<dbReference type="Gene3D" id="3.80.10.10">
    <property type="entry name" value="Ribonuclease Inhibitor"/>
    <property type="match status" value="1"/>
</dbReference>
<dbReference type="InterPro" id="IPR003591">
    <property type="entry name" value="Leu-rich_rpt_typical-subtyp"/>
</dbReference>
<sequence>MPLFFRKRKPSEEARKRLEYQMCLAKEAGADDILDISKCELSEIPFGAFATCKVLQKKVLIVHTNHLTSLLPKSCSLLSLATIKVLDLHDNQLSALPDDIGQLTALQVLNVERNQLTYLPRSIGNLIQLQTLNVKDNKLRELPDTVGELRSLRTLDISENEIQRLPQLLAHVRTLETLSLDASSMVYPPQEVCSAGTQAIQRFLCKESGLEYYPPSQYLLPVLEQDGADASLDGPDGPTARFSREEVEWQEQKMLEKLEFERRLELGQREHAQLLQQSSNQKDEILQTVKEEQSRLEQGLSERQRYLDAERQRLQEQLKQTEQNISNRIQKLLQENQRQKKSSEILKSLENERIRMEQLMSITQEETENLRRREIASAMQQMLTESCKNRLLQVAYESQRQNLVQQACSSMAEMDERFQQILSWQQMDQNKAISQILQESAMQKAAFEALQVKKDLMHRQIRKQIKLIETELLQLTQLEVKRKSLDTEALQEMISEQRWALSSLLQQLLKEKARREEELRDILTELEAKSETKQENYWLIQYQRLLNQKPLSLKMQEEGMERQLAALLVELSAEHYLPIFAHHRISLDALSRMSPGDLAQVGVSEAGLQHEILRRARELLGAARTQPGTNAGHRLSGGPGFPWGLWLGASPVHISGRELRAGSSPCQSLRFTGFTNGKNGPQKWGNKEASLNQKRPSWFPILEPSLNLLCKHGEPHTRILGVEGGPGHSQGLTLCLEDMVGRGTRFSMTWEAGKGRSESHSTDAHEPDKVGAVADAGVDAGVGGLLLRARSGYQASAHRLTGTMSCHLWEVGALLPSLDG</sequence>
<accession>A0A673UDJ6</accession>
<evidence type="ECO:0000313" key="5">
    <source>
        <dbReference type="Ensembl" id="ENSSSUP00005023633.1"/>
    </source>
</evidence>
<dbReference type="Pfam" id="PF07647">
    <property type="entry name" value="SAM_2"/>
    <property type="match status" value="1"/>
</dbReference>
<proteinExistence type="predicted"/>
<evidence type="ECO:0000256" key="2">
    <source>
        <dbReference type="ARBA" id="ARBA00022737"/>
    </source>
</evidence>
<evidence type="ECO:0000256" key="1">
    <source>
        <dbReference type="ARBA" id="ARBA00022614"/>
    </source>
</evidence>
<dbReference type="Ensembl" id="ENSSSUT00005027072.1">
    <property type="protein sequence ID" value="ENSSSUP00005023633.1"/>
    <property type="gene ID" value="ENSSSUG00005015286.1"/>
</dbReference>
<keyword evidence="3" id="KW-0175">Coiled coil</keyword>
<reference evidence="5 6" key="1">
    <citation type="submission" date="2019-05" db="EMBL/GenBank/DDBJ databases">
        <title>A Chromosome-scale Meerkat (S. suricatta) Genome Assembly.</title>
        <authorList>
            <person name="Dudchenko O."/>
            <person name="Lieberman Aiden E."/>
            <person name="Tung J."/>
            <person name="Barreiro L.B."/>
            <person name="Clutton-Brock T.H."/>
        </authorList>
    </citation>
    <scope>NUCLEOTIDE SEQUENCE [LARGE SCALE GENOMIC DNA]</scope>
</reference>
<keyword evidence="1" id="KW-0433">Leucine-rich repeat</keyword>
<feature type="coiled-coil region" evidence="3">
    <location>
        <begin position="505"/>
        <end position="536"/>
    </location>
</feature>
<dbReference type="Pfam" id="PF23598">
    <property type="entry name" value="LRR_14"/>
    <property type="match status" value="1"/>
</dbReference>
<feature type="coiled-coil region" evidence="3">
    <location>
        <begin position="275"/>
        <end position="366"/>
    </location>
</feature>
<dbReference type="GO" id="GO:0005737">
    <property type="term" value="C:cytoplasm"/>
    <property type="evidence" value="ECO:0007669"/>
    <property type="project" value="TreeGrafter"/>
</dbReference>
<dbReference type="SUPFAM" id="SSF47769">
    <property type="entry name" value="SAM/Pointed domain"/>
    <property type="match status" value="1"/>
</dbReference>
<evidence type="ECO:0000313" key="6">
    <source>
        <dbReference type="Proteomes" id="UP000472268"/>
    </source>
</evidence>
<protein>
    <submittedName>
        <fullName evidence="5">Leucine rich repeat and sterile alpha motif containing 1</fullName>
    </submittedName>
</protein>
<reference evidence="5" key="3">
    <citation type="submission" date="2025-09" db="UniProtKB">
        <authorList>
            <consortium name="Ensembl"/>
        </authorList>
    </citation>
    <scope>IDENTIFICATION</scope>
</reference>
<dbReference type="InterPro" id="IPR050216">
    <property type="entry name" value="LRR_domain-containing"/>
</dbReference>
<dbReference type="AlphaFoldDB" id="A0A673UDJ6"/>
<dbReference type="PANTHER" id="PTHR48051:SF47">
    <property type="entry name" value="LEUCINE RICH REPEAT AND STERILE ALPHA MOTIF CONTAINING 1"/>
    <property type="match status" value="1"/>
</dbReference>
<organism evidence="5 6">
    <name type="scientific">Suricata suricatta</name>
    <name type="common">Meerkat</name>
    <dbReference type="NCBI Taxonomy" id="37032"/>
    <lineage>
        <taxon>Eukaryota</taxon>
        <taxon>Metazoa</taxon>
        <taxon>Chordata</taxon>
        <taxon>Craniata</taxon>
        <taxon>Vertebrata</taxon>
        <taxon>Euteleostomi</taxon>
        <taxon>Mammalia</taxon>
        <taxon>Eutheria</taxon>
        <taxon>Laurasiatheria</taxon>
        <taxon>Carnivora</taxon>
        <taxon>Feliformia</taxon>
        <taxon>Herpestidae</taxon>
        <taxon>Suricata</taxon>
    </lineage>
</organism>
<dbReference type="SMART" id="SM00364">
    <property type="entry name" value="LRR_BAC"/>
    <property type="match status" value="4"/>
</dbReference>
<dbReference type="InterPro" id="IPR055414">
    <property type="entry name" value="LRR_R13L4/SHOC2-like"/>
</dbReference>
<dbReference type="FunFam" id="1.10.150.50:FF:000059">
    <property type="entry name" value="E3 ubiquitin-protein ligase LRSAM1 isoform X1"/>
    <property type="match status" value="1"/>
</dbReference>
<gene>
    <name evidence="5" type="primary">LRSAM1</name>
</gene>
<dbReference type="SMART" id="SM00369">
    <property type="entry name" value="LRR_TYP"/>
    <property type="match status" value="4"/>
</dbReference>
<keyword evidence="2" id="KW-0677">Repeat</keyword>
<dbReference type="InterPro" id="IPR013761">
    <property type="entry name" value="SAM/pointed_sf"/>
</dbReference>
<dbReference type="PROSITE" id="PS51450">
    <property type="entry name" value="LRR"/>
    <property type="match status" value="1"/>
</dbReference>
<dbReference type="InterPro" id="IPR001611">
    <property type="entry name" value="Leu-rich_rpt"/>
</dbReference>
<dbReference type="Gene3D" id="1.10.150.50">
    <property type="entry name" value="Transcription Factor, Ets-1"/>
    <property type="match status" value="1"/>
</dbReference>
<dbReference type="InterPro" id="IPR032675">
    <property type="entry name" value="LRR_dom_sf"/>
</dbReference>
<reference evidence="5" key="2">
    <citation type="submission" date="2025-08" db="UniProtKB">
        <authorList>
            <consortium name="Ensembl"/>
        </authorList>
    </citation>
    <scope>IDENTIFICATION</scope>
</reference>
<feature type="domain" description="SAM" evidence="4">
    <location>
        <begin position="559"/>
        <end position="622"/>
    </location>
</feature>
<dbReference type="InterPro" id="IPR001660">
    <property type="entry name" value="SAM"/>
</dbReference>
<keyword evidence="6" id="KW-1185">Reference proteome</keyword>
<evidence type="ECO:0000259" key="4">
    <source>
        <dbReference type="PROSITE" id="PS50105"/>
    </source>
</evidence>
<dbReference type="FunFam" id="3.80.10.10:FF:000174">
    <property type="entry name" value="E3 ubiquitin-protein ligase LRSAM1 isoform 1"/>
    <property type="match status" value="1"/>
</dbReference>
<name>A0A673UDJ6_SURSU</name>
<evidence type="ECO:0000256" key="3">
    <source>
        <dbReference type="SAM" id="Coils"/>
    </source>
</evidence>